<feature type="chain" id="PRO_5026899547" evidence="1">
    <location>
        <begin position="32"/>
        <end position="184"/>
    </location>
</feature>
<protein>
    <submittedName>
        <fullName evidence="2">Uncharacterized protein</fullName>
    </submittedName>
</protein>
<sequence>MPPRRRLLATATLLLALAGLVPGLLPGVAGAAASAASWAGEPPTRCVSASALDRVAVGMTLARAKQALQGRAVWWGPEQGVWSQSYPKACSSTRAMLIQADDGVVTFVVNEGEREDRRCTSVAEFDRLRDGMPRSEAGRLLRGKQFDLRRSGEWQPVPCLGWSTMQVTFRDGRVATHVRGLYFG</sequence>
<proteinExistence type="predicted"/>
<organism evidence="2">
    <name type="scientific">uncultured Friedmanniella sp</name>
    <dbReference type="NCBI Taxonomy" id="335381"/>
    <lineage>
        <taxon>Bacteria</taxon>
        <taxon>Bacillati</taxon>
        <taxon>Actinomycetota</taxon>
        <taxon>Actinomycetes</taxon>
        <taxon>Propionibacteriales</taxon>
        <taxon>Nocardioidaceae</taxon>
        <taxon>Friedmanniella</taxon>
        <taxon>environmental samples</taxon>
    </lineage>
</organism>
<gene>
    <name evidence="2" type="ORF">AVDCRST_MAG48-3731</name>
</gene>
<feature type="signal peptide" evidence="1">
    <location>
        <begin position="1"/>
        <end position="31"/>
    </location>
</feature>
<keyword evidence="1" id="KW-0732">Signal</keyword>
<name>A0A6J4LUB6_9ACTN</name>
<evidence type="ECO:0000313" key="2">
    <source>
        <dbReference type="EMBL" id="CAA9342558.1"/>
    </source>
</evidence>
<reference evidence="2" key="1">
    <citation type="submission" date="2020-02" db="EMBL/GenBank/DDBJ databases">
        <authorList>
            <person name="Meier V. D."/>
        </authorList>
    </citation>
    <scope>NUCLEOTIDE SEQUENCE</scope>
    <source>
        <strain evidence="2">AVDCRST_MAG48</strain>
    </source>
</reference>
<accession>A0A6J4LUB6</accession>
<dbReference type="AlphaFoldDB" id="A0A6J4LUB6"/>
<evidence type="ECO:0000256" key="1">
    <source>
        <dbReference type="SAM" id="SignalP"/>
    </source>
</evidence>
<dbReference type="EMBL" id="CADCTS010000520">
    <property type="protein sequence ID" value="CAA9342558.1"/>
    <property type="molecule type" value="Genomic_DNA"/>
</dbReference>
<dbReference type="InterPro" id="IPR006311">
    <property type="entry name" value="TAT_signal"/>
</dbReference>
<dbReference type="PROSITE" id="PS51318">
    <property type="entry name" value="TAT"/>
    <property type="match status" value="1"/>
</dbReference>